<sequence>MIGTSHRGPVQIGVPLCPVNTVGTGLQCCALLGSTHSLKMRALFMNSNPLLHCSHPTGYVHGPDRKWL</sequence>
<name>A0ABN9ESW9_9NEOB</name>
<keyword evidence="2" id="KW-1185">Reference proteome</keyword>
<reference evidence="1" key="1">
    <citation type="submission" date="2023-05" db="EMBL/GenBank/DDBJ databases">
        <authorList>
            <person name="Stuckert A."/>
        </authorList>
    </citation>
    <scope>NUCLEOTIDE SEQUENCE</scope>
</reference>
<gene>
    <name evidence="1" type="ORF">SPARVUS_LOCUS10668324</name>
</gene>
<evidence type="ECO:0000313" key="2">
    <source>
        <dbReference type="Proteomes" id="UP001162483"/>
    </source>
</evidence>
<evidence type="ECO:0000313" key="1">
    <source>
        <dbReference type="EMBL" id="CAI9587919.1"/>
    </source>
</evidence>
<dbReference type="EMBL" id="CATNWA010015896">
    <property type="protein sequence ID" value="CAI9587919.1"/>
    <property type="molecule type" value="Genomic_DNA"/>
</dbReference>
<dbReference type="Proteomes" id="UP001162483">
    <property type="component" value="Unassembled WGS sequence"/>
</dbReference>
<comment type="caution">
    <text evidence="1">The sequence shown here is derived from an EMBL/GenBank/DDBJ whole genome shotgun (WGS) entry which is preliminary data.</text>
</comment>
<accession>A0ABN9ESW9</accession>
<feature type="non-terminal residue" evidence="1">
    <location>
        <position position="68"/>
    </location>
</feature>
<protein>
    <submittedName>
        <fullName evidence="1">Uncharacterized protein</fullName>
    </submittedName>
</protein>
<organism evidence="1 2">
    <name type="scientific">Staurois parvus</name>
    <dbReference type="NCBI Taxonomy" id="386267"/>
    <lineage>
        <taxon>Eukaryota</taxon>
        <taxon>Metazoa</taxon>
        <taxon>Chordata</taxon>
        <taxon>Craniata</taxon>
        <taxon>Vertebrata</taxon>
        <taxon>Euteleostomi</taxon>
        <taxon>Amphibia</taxon>
        <taxon>Batrachia</taxon>
        <taxon>Anura</taxon>
        <taxon>Neobatrachia</taxon>
        <taxon>Ranoidea</taxon>
        <taxon>Ranidae</taxon>
        <taxon>Staurois</taxon>
    </lineage>
</organism>
<proteinExistence type="predicted"/>